<reference evidence="2 3" key="1">
    <citation type="submission" date="2019-07" db="EMBL/GenBank/DDBJ databases">
        <title>Genomes of Cafeteria roenbergensis.</title>
        <authorList>
            <person name="Fischer M.G."/>
            <person name="Hackl T."/>
            <person name="Roman M."/>
        </authorList>
    </citation>
    <scope>NUCLEOTIDE SEQUENCE [LARGE SCALE GENOMIC DNA]</scope>
    <source>
        <strain evidence="2 3">E4-10P</strain>
    </source>
</reference>
<proteinExistence type="predicted"/>
<protein>
    <submittedName>
        <fullName evidence="2">Uncharacterized protein</fullName>
    </submittedName>
</protein>
<name>A0A5A8EFT0_CAFRO</name>
<dbReference type="EMBL" id="VLTO01000013">
    <property type="protein sequence ID" value="KAA0175577.1"/>
    <property type="molecule type" value="Genomic_DNA"/>
</dbReference>
<evidence type="ECO:0000313" key="3">
    <source>
        <dbReference type="Proteomes" id="UP000322899"/>
    </source>
</evidence>
<feature type="compositionally biased region" description="Low complexity" evidence="1">
    <location>
        <begin position="432"/>
        <end position="441"/>
    </location>
</feature>
<gene>
    <name evidence="2" type="ORF">FNF27_02987</name>
</gene>
<dbReference type="AlphaFoldDB" id="A0A5A8EFT0"/>
<feature type="region of interest" description="Disordered" evidence="1">
    <location>
        <begin position="1"/>
        <end position="22"/>
    </location>
</feature>
<sequence length="855" mass="85359">MGGTASQAGGSTPTSAKGDSAVAQTRSGFRVFSATSASEAAAVLVKAAVVGTAAALGAEQAATHFQVADRPLLVAAPSPSATGGVISSSKTGAGTTSAAASAHAADRGTAGVFARVRLEPGECKPVLPRAAAVAVVAAAAALRVDRAITRAGCSSTVETAAWLATEGLDWQDWAERGQAAAAAAASSVASGRRTASGGTAASEAGADESSLGWLAAPHLRARSWSTVSAALGCAMHTQDDSSVGFGDAFYADGSEAQPRLAMTRAVRMGGDLQAEWPALCAKATFDGLSQGTQAWDLLHAVSLVCVAAPAALIRGMWLCHVQGQRELAGGGGAAGGSADLTSACPEYLWRRDSALLAVTVAGLVVGVLDPDSGSSEAGLGATQVSSQLRRARGASGHGVFAPSHSPLGLDVPPTLRARSSETFGRSLALPMSPRRQPPSRSGSFGDMSHLQGLGSDRHGSASPLPPAQAAQSAAWQQAATLLTQLQNDEAAKSSGAEAEPEGGVGEAALGSSARGQALAFGALAPAIRGMASSEAAALSLLPPPSWCGALARRATGIAKAPRWLLRIAGQDTAVLGSVPSALLVRMLVAVVDAERTKTAAQSEALTVSSTASRPPSQLRTRLVEASRAVVLAPETAELIGRVTARVAAPAGNGQGACTWQDLATAWRDEAASVLGPSGLDPSRVDVASSALALLVSAPAHEAGVAQLVPSGWQGVEEAAFDMSAVALSQQARHAWDVAGEAMAAITSPLIPSLAALGAALVARRDSWVTAVAEACAASCTEPTDSEAGAASVLVAIGAAASLCALHSSSDSTSDVGQAGAASSPPAMLVHVASLFAACAPERRSQWPAAVWRSTA</sequence>
<evidence type="ECO:0000256" key="1">
    <source>
        <dbReference type="SAM" id="MobiDB-lite"/>
    </source>
</evidence>
<accession>A0A5A8EFT0</accession>
<dbReference type="Proteomes" id="UP000322899">
    <property type="component" value="Unassembled WGS sequence"/>
</dbReference>
<evidence type="ECO:0000313" key="2">
    <source>
        <dbReference type="EMBL" id="KAA0175577.1"/>
    </source>
</evidence>
<organism evidence="2 3">
    <name type="scientific">Cafeteria roenbergensis</name>
    <name type="common">Marine flagellate</name>
    <dbReference type="NCBI Taxonomy" id="33653"/>
    <lineage>
        <taxon>Eukaryota</taxon>
        <taxon>Sar</taxon>
        <taxon>Stramenopiles</taxon>
        <taxon>Bigyra</taxon>
        <taxon>Opalozoa</taxon>
        <taxon>Bicosoecida</taxon>
        <taxon>Cafeteriaceae</taxon>
        <taxon>Cafeteria</taxon>
    </lineage>
</organism>
<comment type="caution">
    <text evidence="2">The sequence shown here is derived from an EMBL/GenBank/DDBJ whole genome shotgun (WGS) entry which is preliminary data.</text>
</comment>
<feature type="compositionally biased region" description="Low complexity" evidence="1">
    <location>
        <begin position="488"/>
        <end position="497"/>
    </location>
</feature>
<feature type="region of interest" description="Disordered" evidence="1">
    <location>
        <begin position="393"/>
        <end position="475"/>
    </location>
</feature>
<feature type="region of interest" description="Disordered" evidence="1">
    <location>
        <begin position="488"/>
        <end position="509"/>
    </location>
</feature>